<keyword evidence="3" id="KW-1185">Reference proteome</keyword>
<reference evidence="2 3" key="1">
    <citation type="submission" date="2020-02" db="EMBL/GenBank/DDBJ databases">
        <authorList>
            <person name="Ferguson B K."/>
        </authorList>
    </citation>
    <scope>NUCLEOTIDE SEQUENCE [LARGE SCALE GENOMIC DNA]</scope>
</reference>
<gene>
    <name evidence="2" type="ORF">NTEN_LOCUS24368</name>
</gene>
<sequence>MRLVAPKWKMKPALDDEQEARKLLLEDIKSYSVLIIERITDFWLFHRRTGISQPRAQVVSSSQHDGLLGEQLTDVDRRRGVDKERPRAGNPLDRTTSTRPSTISRGSCGNDRDSKKDDGSAEDKKRQILLRREHRERTRRKSRPIFVAHLITEATQIQDCGRRSFIMIM</sequence>
<evidence type="ECO:0000313" key="2">
    <source>
        <dbReference type="EMBL" id="CAB0020835.1"/>
    </source>
</evidence>
<evidence type="ECO:0000313" key="3">
    <source>
        <dbReference type="Proteomes" id="UP000479000"/>
    </source>
</evidence>
<evidence type="ECO:0000256" key="1">
    <source>
        <dbReference type="SAM" id="MobiDB-lite"/>
    </source>
</evidence>
<name>A0A6H5HUP0_9HEMI</name>
<feature type="compositionally biased region" description="Low complexity" evidence="1">
    <location>
        <begin position="94"/>
        <end position="107"/>
    </location>
</feature>
<organism evidence="2 3">
    <name type="scientific">Nesidiocoris tenuis</name>
    <dbReference type="NCBI Taxonomy" id="355587"/>
    <lineage>
        <taxon>Eukaryota</taxon>
        <taxon>Metazoa</taxon>
        <taxon>Ecdysozoa</taxon>
        <taxon>Arthropoda</taxon>
        <taxon>Hexapoda</taxon>
        <taxon>Insecta</taxon>
        <taxon>Pterygota</taxon>
        <taxon>Neoptera</taxon>
        <taxon>Paraneoptera</taxon>
        <taxon>Hemiptera</taxon>
        <taxon>Heteroptera</taxon>
        <taxon>Panheteroptera</taxon>
        <taxon>Cimicomorpha</taxon>
        <taxon>Miridae</taxon>
        <taxon>Dicyphina</taxon>
        <taxon>Nesidiocoris</taxon>
    </lineage>
</organism>
<protein>
    <submittedName>
        <fullName evidence="2">Uncharacterized protein</fullName>
    </submittedName>
</protein>
<feature type="compositionally biased region" description="Basic and acidic residues" evidence="1">
    <location>
        <begin position="74"/>
        <end position="87"/>
    </location>
</feature>
<feature type="region of interest" description="Disordered" evidence="1">
    <location>
        <begin position="55"/>
        <end position="140"/>
    </location>
</feature>
<proteinExistence type="predicted"/>
<dbReference type="EMBL" id="CADCXU010035870">
    <property type="protein sequence ID" value="CAB0020835.1"/>
    <property type="molecule type" value="Genomic_DNA"/>
</dbReference>
<feature type="compositionally biased region" description="Polar residues" evidence="1">
    <location>
        <begin position="55"/>
        <end position="64"/>
    </location>
</feature>
<dbReference type="Proteomes" id="UP000479000">
    <property type="component" value="Unassembled WGS sequence"/>
</dbReference>
<feature type="compositionally biased region" description="Basic and acidic residues" evidence="1">
    <location>
        <begin position="110"/>
        <end position="136"/>
    </location>
</feature>
<dbReference type="AlphaFoldDB" id="A0A6H5HUP0"/>
<accession>A0A6H5HUP0</accession>